<proteinExistence type="inferred from homology"/>
<evidence type="ECO:0000256" key="2">
    <source>
        <dbReference type="ARBA" id="ARBA00022490"/>
    </source>
</evidence>
<feature type="binding site" evidence="7">
    <location>
        <position position="80"/>
    </location>
    <ligand>
        <name>S-adenosyl-L-methionine</name>
        <dbReference type="ChEBI" id="CHEBI:59789"/>
    </ligand>
</feature>
<dbReference type="FunFam" id="1.10.150.170:FF:000001">
    <property type="entry name" value="Ribosomal RNA small subunit methyltransferase H"/>
    <property type="match status" value="1"/>
</dbReference>
<protein>
    <recommendedName>
        <fullName evidence="7">Ribosomal RNA small subunit methyltransferase H</fullName>
        <ecNumber evidence="7">2.1.1.199</ecNumber>
    </recommendedName>
    <alternativeName>
        <fullName evidence="7">16S rRNA m(4)C1402 methyltransferase</fullName>
    </alternativeName>
    <alternativeName>
        <fullName evidence="7">rRNA (cytosine-N(4)-)-methyltransferase RsmH</fullName>
    </alternativeName>
</protein>
<dbReference type="InterPro" id="IPR029063">
    <property type="entry name" value="SAM-dependent_MTases_sf"/>
</dbReference>
<evidence type="ECO:0000256" key="7">
    <source>
        <dbReference type="HAMAP-Rule" id="MF_01007"/>
    </source>
</evidence>
<evidence type="ECO:0000256" key="3">
    <source>
        <dbReference type="ARBA" id="ARBA00022552"/>
    </source>
</evidence>
<sequence>MEFRHTPVLLEECIENLNIRPEGIYVDGTLGGAGHSSEICSRLSERGLLIGIDRDQDALDAASERLRPYPCRKIFVQSNYADIADVLKQEGIPAIDGALLDLGVSSFQLDNAKRGFSYMHDAPLDMRMNRDDRFTAYDVVNDYDQKELTEIIRKYGEERWASRIASFVVQKRKEAPIRTTGELVDVIKAAVPAKARRNGPHPAKRTFQAIRIEVNDELGQLERAVDSFCDVLAPGGRLCIITFHSLEDRIVKTGFQKRENPCTCPPELPVCVCGKVGDVKRITRKPILPAEEEVEQNPRARSAKLRVLEKLPAQPSECGAKQSTVV</sequence>
<dbReference type="Gene3D" id="3.40.50.150">
    <property type="entry name" value="Vaccinia Virus protein VP39"/>
    <property type="match status" value="1"/>
</dbReference>
<dbReference type="GO" id="GO:0071424">
    <property type="term" value="F:rRNA (cytosine-N4-)-methyltransferase activity"/>
    <property type="evidence" value="ECO:0007669"/>
    <property type="project" value="UniProtKB-UniRule"/>
</dbReference>
<dbReference type="GO" id="GO:0005737">
    <property type="term" value="C:cytoplasm"/>
    <property type="evidence" value="ECO:0007669"/>
    <property type="project" value="UniProtKB-SubCell"/>
</dbReference>
<name>A0A1I7HFA4_9FIRM</name>
<dbReference type="SUPFAM" id="SSF53335">
    <property type="entry name" value="S-adenosyl-L-methionine-dependent methyltransferases"/>
    <property type="match status" value="1"/>
</dbReference>
<dbReference type="InterPro" id="IPR023397">
    <property type="entry name" value="SAM-dep_MeTrfase_MraW_recog"/>
</dbReference>
<accession>A0A1I7HFA4</accession>
<dbReference type="PANTHER" id="PTHR11265:SF0">
    <property type="entry name" value="12S RRNA N4-METHYLCYTIDINE METHYLTRANSFERASE"/>
    <property type="match status" value="1"/>
</dbReference>
<feature type="binding site" evidence="7">
    <location>
        <position position="101"/>
    </location>
    <ligand>
        <name>S-adenosyl-L-methionine</name>
        <dbReference type="ChEBI" id="CHEBI:59789"/>
    </ligand>
</feature>
<comment type="catalytic activity">
    <reaction evidence="7">
        <text>cytidine(1402) in 16S rRNA + S-adenosyl-L-methionine = N(4)-methylcytidine(1402) in 16S rRNA + S-adenosyl-L-homocysteine + H(+)</text>
        <dbReference type="Rhea" id="RHEA:42928"/>
        <dbReference type="Rhea" id="RHEA-COMP:10286"/>
        <dbReference type="Rhea" id="RHEA-COMP:10287"/>
        <dbReference type="ChEBI" id="CHEBI:15378"/>
        <dbReference type="ChEBI" id="CHEBI:57856"/>
        <dbReference type="ChEBI" id="CHEBI:59789"/>
        <dbReference type="ChEBI" id="CHEBI:74506"/>
        <dbReference type="ChEBI" id="CHEBI:82748"/>
        <dbReference type="EC" id="2.1.1.199"/>
    </reaction>
</comment>
<dbReference type="PIRSF" id="PIRSF004486">
    <property type="entry name" value="MraW"/>
    <property type="match status" value="1"/>
</dbReference>
<dbReference type="STRING" id="155865.SAMN05216515_11722"/>
<evidence type="ECO:0000256" key="4">
    <source>
        <dbReference type="ARBA" id="ARBA00022603"/>
    </source>
</evidence>
<dbReference type="EMBL" id="FPBT01000016">
    <property type="protein sequence ID" value="SFU59239.1"/>
    <property type="molecule type" value="Genomic_DNA"/>
</dbReference>
<keyword evidence="2 7" id="KW-0963">Cytoplasm</keyword>
<dbReference type="Proteomes" id="UP000198817">
    <property type="component" value="Unassembled WGS sequence"/>
</dbReference>
<dbReference type="InterPro" id="IPR002903">
    <property type="entry name" value="RsmH"/>
</dbReference>
<keyword evidence="4 7" id="KW-0489">Methyltransferase</keyword>
<dbReference type="SUPFAM" id="SSF81799">
    <property type="entry name" value="Putative methyltransferase TM0872, insert domain"/>
    <property type="match status" value="1"/>
</dbReference>
<gene>
    <name evidence="7" type="primary">rsmH</name>
    <name evidence="8" type="ORF">SAMN05216508_11616</name>
</gene>
<dbReference type="EC" id="2.1.1.199" evidence="7"/>
<feature type="binding site" evidence="7">
    <location>
        <position position="53"/>
    </location>
    <ligand>
        <name>S-adenosyl-L-methionine</name>
        <dbReference type="ChEBI" id="CHEBI:59789"/>
    </ligand>
</feature>
<evidence type="ECO:0000256" key="6">
    <source>
        <dbReference type="ARBA" id="ARBA00022691"/>
    </source>
</evidence>
<dbReference type="AlphaFoldDB" id="A0A1I7HFA4"/>
<evidence type="ECO:0000313" key="9">
    <source>
        <dbReference type="Proteomes" id="UP000198817"/>
    </source>
</evidence>
<comment type="similarity">
    <text evidence="1 7">Belongs to the methyltransferase superfamily. RsmH family.</text>
</comment>
<keyword evidence="3 7" id="KW-0698">rRNA processing</keyword>
<evidence type="ECO:0000256" key="5">
    <source>
        <dbReference type="ARBA" id="ARBA00022679"/>
    </source>
</evidence>
<organism evidence="8 9">
    <name type="scientific">Eubacterium pyruvativorans</name>
    <dbReference type="NCBI Taxonomy" id="155865"/>
    <lineage>
        <taxon>Bacteria</taxon>
        <taxon>Bacillati</taxon>
        <taxon>Bacillota</taxon>
        <taxon>Clostridia</taxon>
        <taxon>Eubacteriales</taxon>
        <taxon>Eubacteriaceae</taxon>
        <taxon>Eubacterium</taxon>
    </lineage>
</organism>
<dbReference type="RefSeq" id="WP_090471487.1">
    <property type="nucleotide sequence ID" value="NZ_FOWF01000017.1"/>
</dbReference>
<dbReference type="GO" id="GO:0070475">
    <property type="term" value="P:rRNA base methylation"/>
    <property type="evidence" value="ECO:0007669"/>
    <property type="project" value="UniProtKB-UniRule"/>
</dbReference>
<evidence type="ECO:0000313" key="8">
    <source>
        <dbReference type="EMBL" id="SFU59239.1"/>
    </source>
</evidence>
<dbReference type="HAMAP" id="MF_01007">
    <property type="entry name" value="16SrRNA_methyltr_H"/>
    <property type="match status" value="1"/>
</dbReference>
<dbReference type="Pfam" id="PF01795">
    <property type="entry name" value="Methyltransf_5"/>
    <property type="match status" value="1"/>
</dbReference>
<dbReference type="NCBIfam" id="TIGR00006">
    <property type="entry name" value="16S rRNA (cytosine(1402)-N(4))-methyltransferase RsmH"/>
    <property type="match status" value="1"/>
</dbReference>
<reference evidence="8 9" key="1">
    <citation type="submission" date="2016-10" db="EMBL/GenBank/DDBJ databases">
        <authorList>
            <person name="de Groot N.N."/>
        </authorList>
    </citation>
    <scope>NUCLEOTIDE SEQUENCE [LARGE SCALE GENOMIC DNA]</scope>
    <source>
        <strain evidence="8 9">KHGC13</strain>
    </source>
</reference>
<keyword evidence="6 7" id="KW-0949">S-adenosyl-L-methionine</keyword>
<comment type="subcellular location">
    <subcellularLocation>
        <location evidence="7">Cytoplasm</location>
    </subcellularLocation>
</comment>
<dbReference type="OrthoDB" id="9806637at2"/>
<dbReference type="Gene3D" id="1.10.150.170">
    <property type="entry name" value="Putative methyltransferase TM0872, insert domain"/>
    <property type="match status" value="1"/>
</dbReference>
<feature type="binding site" evidence="7">
    <location>
        <position position="108"/>
    </location>
    <ligand>
        <name>S-adenosyl-L-methionine</name>
        <dbReference type="ChEBI" id="CHEBI:59789"/>
    </ligand>
</feature>
<feature type="binding site" evidence="7">
    <location>
        <begin position="33"/>
        <end position="35"/>
    </location>
    <ligand>
        <name>S-adenosyl-L-methionine</name>
        <dbReference type="ChEBI" id="CHEBI:59789"/>
    </ligand>
</feature>
<dbReference type="PANTHER" id="PTHR11265">
    <property type="entry name" value="S-ADENOSYL-METHYLTRANSFERASE MRAW"/>
    <property type="match status" value="1"/>
</dbReference>
<comment type="function">
    <text evidence="7">Specifically methylates the N4 position of cytidine in position 1402 (C1402) of 16S rRNA.</text>
</comment>
<keyword evidence="9" id="KW-1185">Reference proteome</keyword>
<keyword evidence="5 7" id="KW-0808">Transferase</keyword>
<evidence type="ECO:0000256" key="1">
    <source>
        <dbReference type="ARBA" id="ARBA00010396"/>
    </source>
</evidence>